<comment type="subcellular location">
    <subcellularLocation>
        <location evidence="1">Nucleus</location>
    </subcellularLocation>
</comment>
<keyword evidence="2" id="KW-0805">Transcription regulation</keyword>
<organism evidence="9 10">
    <name type="scientific">Sphagnum troendelagicum</name>
    <dbReference type="NCBI Taxonomy" id="128251"/>
    <lineage>
        <taxon>Eukaryota</taxon>
        <taxon>Viridiplantae</taxon>
        <taxon>Streptophyta</taxon>
        <taxon>Embryophyta</taxon>
        <taxon>Bryophyta</taxon>
        <taxon>Sphagnophytina</taxon>
        <taxon>Sphagnopsida</taxon>
        <taxon>Sphagnales</taxon>
        <taxon>Sphagnaceae</taxon>
        <taxon>Sphagnum</taxon>
    </lineage>
</organism>
<proteinExistence type="predicted"/>
<feature type="coiled-coil region" evidence="6">
    <location>
        <begin position="46"/>
        <end position="73"/>
    </location>
</feature>
<keyword evidence="6" id="KW-0175">Coiled coil</keyword>
<evidence type="ECO:0000313" key="10">
    <source>
        <dbReference type="Proteomes" id="UP001497512"/>
    </source>
</evidence>
<accession>A0ABP0TC22</accession>
<feature type="compositionally biased region" description="Basic and acidic residues" evidence="7">
    <location>
        <begin position="113"/>
        <end position="133"/>
    </location>
</feature>
<dbReference type="PANTHER" id="PTHR31429">
    <property type="entry name" value="WRKY TRANSCRIPTION FACTOR 36-RELATED"/>
    <property type="match status" value="1"/>
</dbReference>
<dbReference type="Gene3D" id="2.20.25.80">
    <property type="entry name" value="WRKY domain"/>
    <property type="match status" value="1"/>
</dbReference>
<dbReference type="SMART" id="SM00774">
    <property type="entry name" value="WRKY"/>
    <property type="match status" value="1"/>
</dbReference>
<keyword evidence="5" id="KW-0539">Nucleus</keyword>
<evidence type="ECO:0000256" key="3">
    <source>
        <dbReference type="ARBA" id="ARBA00023125"/>
    </source>
</evidence>
<gene>
    <name evidence="9" type="ORF">CSSPTR1EN2_LOCUS1730</name>
</gene>
<feature type="region of interest" description="Disordered" evidence="7">
    <location>
        <begin position="112"/>
        <end position="161"/>
    </location>
</feature>
<keyword evidence="3" id="KW-0238">DNA-binding</keyword>
<evidence type="ECO:0000313" key="9">
    <source>
        <dbReference type="EMBL" id="CAK9192117.1"/>
    </source>
</evidence>
<dbReference type="EMBL" id="OZ019893">
    <property type="protein sequence ID" value="CAK9192117.1"/>
    <property type="molecule type" value="Genomic_DNA"/>
</dbReference>
<keyword evidence="10" id="KW-1185">Reference proteome</keyword>
<feature type="compositionally biased region" description="Polar residues" evidence="7">
    <location>
        <begin position="517"/>
        <end position="526"/>
    </location>
</feature>
<evidence type="ECO:0000256" key="1">
    <source>
        <dbReference type="ARBA" id="ARBA00004123"/>
    </source>
</evidence>
<evidence type="ECO:0000256" key="5">
    <source>
        <dbReference type="ARBA" id="ARBA00023242"/>
    </source>
</evidence>
<evidence type="ECO:0000256" key="7">
    <source>
        <dbReference type="SAM" id="MobiDB-lite"/>
    </source>
</evidence>
<keyword evidence="4" id="KW-0804">Transcription</keyword>
<evidence type="ECO:0000256" key="2">
    <source>
        <dbReference type="ARBA" id="ARBA00023015"/>
    </source>
</evidence>
<protein>
    <recommendedName>
        <fullName evidence="8">WRKY domain-containing protein</fullName>
    </recommendedName>
</protein>
<dbReference type="PANTHER" id="PTHR31429:SF106">
    <property type="entry name" value="WRKY TRANSCRIPTION FACTOR 31-RELATED"/>
    <property type="match status" value="1"/>
</dbReference>
<dbReference type="InterPro" id="IPR003657">
    <property type="entry name" value="WRKY_dom"/>
</dbReference>
<feature type="region of interest" description="Disordered" evidence="7">
    <location>
        <begin position="1"/>
        <end position="35"/>
    </location>
</feature>
<name>A0ABP0TC22_9BRYO</name>
<evidence type="ECO:0000256" key="6">
    <source>
        <dbReference type="SAM" id="Coils"/>
    </source>
</evidence>
<evidence type="ECO:0000259" key="8">
    <source>
        <dbReference type="PROSITE" id="PS50811"/>
    </source>
</evidence>
<dbReference type="SUPFAM" id="SSF118290">
    <property type="entry name" value="WRKY DNA-binding domain"/>
    <property type="match status" value="1"/>
</dbReference>
<sequence length="526" mass="55401">MSKNAANDIQGPRPAGGISTFSGAAQEVSAHAARGVREDVEMEESFVAAQAELGRLSEENKQLRTMLAHVTSEYQNLHLYLLSAMQKQNQRAGSAPAASQDDHQKPTLHSFSAHKDRVEEDSAVETKRVEASTHSELQAAAARSHPSSPQDVHTEEEHSRQAHIITETTADWQPHKMLKTASNAAPALMLETDQSGMRKARVSVRARSDAPTINDGCQWRKYGQKMAKGNPCPRAYYRCTVASGCPVRKQVQRCAEDMSILVTTYEGTHNHPLPPAAALMASSTSAAAGMFLAGSTSSTEFATRMALGGSSAALYHQPSNEVGPAAAGLQQGCNSYNVVPASTNTSMQPTCISASASFPTITLDLTTCHPAAVAAGNFQQHFTPSTFSQATHAQVNTGAAHGSIMQQQTSTSCNSSDSQAFSDSLSAATTAITLHPRFTEAIAAAISSIISQSAQTPVPANYIVAASKPAPATTAAATLYSAAAPAPLMGLSTSTITRSSRSQSPSQRTKSTPSSPNRSAADTLQY</sequence>
<dbReference type="Pfam" id="PF03106">
    <property type="entry name" value="WRKY"/>
    <property type="match status" value="1"/>
</dbReference>
<feature type="domain" description="WRKY" evidence="8">
    <location>
        <begin position="208"/>
        <end position="274"/>
    </location>
</feature>
<feature type="region of interest" description="Disordered" evidence="7">
    <location>
        <begin position="492"/>
        <end position="526"/>
    </location>
</feature>
<dbReference type="PROSITE" id="PS50811">
    <property type="entry name" value="WRKY"/>
    <property type="match status" value="1"/>
</dbReference>
<evidence type="ECO:0000256" key="4">
    <source>
        <dbReference type="ARBA" id="ARBA00023163"/>
    </source>
</evidence>
<dbReference type="Proteomes" id="UP001497512">
    <property type="component" value="Chromosome 1"/>
</dbReference>
<feature type="compositionally biased region" description="Low complexity" evidence="7">
    <location>
        <begin position="492"/>
        <end position="516"/>
    </location>
</feature>
<dbReference type="InterPro" id="IPR044810">
    <property type="entry name" value="WRKY_plant"/>
</dbReference>
<dbReference type="InterPro" id="IPR036576">
    <property type="entry name" value="WRKY_dom_sf"/>
</dbReference>
<reference evidence="9 10" key="1">
    <citation type="submission" date="2024-02" db="EMBL/GenBank/DDBJ databases">
        <authorList>
            <consortium name="ELIXIR-Norway"/>
            <consortium name="Elixir Norway"/>
        </authorList>
    </citation>
    <scope>NUCLEOTIDE SEQUENCE [LARGE SCALE GENOMIC DNA]</scope>
</reference>